<dbReference type="PRINTS" id="PR01610">
    <property type="entry name" value="CD36ANTIGEN"/>
</dbReference>
<keyword evidence="4 10" id="KW-0812">Transmembrane</keyword>
<dbReference type="InterPro" id="IPR005428">
    <property type="entry name" value="CD36/SCARB1/SNMP1"/>
</dbReference>
<evidence type="ECO:0000256" key="2">
    <source>
        <dbReference type="ARBA" id="ARBA00010532"/>
    </source>
</evidence>
<evidence type="ECO:0000313" key="12">
    <source>
        <dbReference type="Proteomes" id="UP001159427"/>
    </source>
</evidence>
<feature type="transmembrane region" description="Helical" evidence="10">
    <location>
        <begin position="475"/>
        <end position="494"/>
    </location>
</feature>
<dbReference type="Pfam" id="PF01130">
    <property type="entry name" value="CD36"/>
    <property type="match status" value="1"/>
</dbReference>
<accession>A0ABN8QRS7</accession>
<evidence type="ECO:0000256" key="10">
    <source>
        <dbReference type="SAM" id="Phobius"/>
    </source>
</evidence>
<evidence type="ECO:0000256" key="7">
    <source>
        <dbReference type="ARBA" id="ARBA00023157"/>
    </source>
</evidence>
<keyword evidence="3" id="KW-1003">Cell membrane</keyword>
<dbReference type="InterPro" id="IPR002159">
    <property type="entry name" value="CD36_fam"/>
</dbReference>
<dbReference type="Proteomes" id="UP001159427">
    <property type="component" value="Unassembled WGS sequence"/>
</dbReference>
<comment type="similarity">
    <text evidence="2">Belongs to the CD36 family.</text>
</comment>
<keyword evidence="7" id="KW-1015">Disulfide bond</keyword>
<sequence>MPSKKRSEGTCCSCCSRTALIICLAVTGLLLLVLGLIFSVGGVFSNIIDDEVDKNVELKPGSLVYQEWKSASTPIYMKYYMFNVTNHDEVMQGAIPNVTQIGPYSYRELRSNEVLNWTRDHSVVTFMPNRTYIFDPETSCDGCDDKNDTFFTVNIPLLTVALWLKNTNYRKEHGWCLLGLDIEAYVYKVKLFQKRTVFELLWGYTDPFLEFLKNPPLDCPGQKGLSSFVQLQYNNTYYGISAVHTGQVKISRLEQYTMWRGQSHLYWWSDKYANMINGSGILIFAPALSTKFKNYCFVFCCCDRSVYFTYESTVKVKGIKLYRFIAPKELYLSGDVYEANKGFCVPSNSCLPTGLLDISRCQPQNPPVIISPPHFYQGNKSLVEAVNGLDPQKSLHETFVDVEPITGTVMRAAKRIQINVALESVDTLTQTTGKFQRVFLPVMFAAETAMISDEKATEFKDKVYRAITIAHVIEYLLIALGCLLIIVALVLVILSKKKGFEVGNSEERRPINGGYVVKNFGN</sequence>
<evidence type="ECO:0000256" key="1">
    <source>
        <dbReference type="ARBA" id="ARBA00004651"/>
    </source>
</evidence>
<evidence type="ECO:0000256" key="6">
    <source>
        <dbReference type="ARBA" id="ARBA00023136"/>
    </source>
</evidence>
<evidence type="ECO:0000256" key="4">
    <source>
        <dbReference type="ARBA" id="ARBA00022692"/>
    </source>
</evidence>
<dbReference type="PANTHER" id="PTHR11923">
    <property type="entry name" value="SCAVENGER RECEPTOR CLASS B TYPE-1 SR-B1"/>
    <property type="match status" value="1"/>
</dbReference>
<evidence type="ECO:0000256" key="5">
    <source>
        <dbReference type="ARBA" id="ARBA00022989"/>
    </source>
</evidence>
<gene>
    <name evidence="11" type="ORF">PEVE_00006753</name>
</gene>
<organism evidence="11 12">
    <name type="scientific">Porites evermanni</name>
    <dbReference type="NCBI Taxonomy" id="104178"/>
    <lineage>
        <taxon>Eukaryota</taxon>
        <taxon>Metazoa</taxon>
        <taxon>Cnidaria</taxon>
        <taxon>Anthozoa</taxon>
        <taxon>Hexacorallia</taxon>
        <taxon>Scleractinia</taxon>
        <taxon>Fungiina</taxon>
        <taxon>Poritidae</taxon>
        <taxon>Porites</taxon>
    </lineage>
</organism>
<comment type="subcellular location">
    <subcellularLocation>
        <location evidence="1">Cell membrane</location>
        <topology evidence="1">Multi-pass membrane protein</topology>
    </subcellularLocation>
</comment>
<evidence type="ECO:0000256" key="8">
    <source>
        <dbReference type="ARBA" id="ARBA00023170"/>
    </source>
</evidence>
<keyword evidence="6 10" id="KW-0472">Membrane</keyword>
<dbReference type="EMBL" id="CALNXI010001441">
    <property type="protein sequence ID" value="CAH3169035.1"/>
    <property type="molecule type" value="Genomic_DNA"/>
</dbReference>
<comment type="caution">
    <text evidence="11">The sequence shown here is derived from an EMBL/GenBank/DDBJ whole genome shotgun (WGS) entry which is preliminary data.</text>
</comment>
<name>A0ABN8QRS7_9CNID</name>
<keyword evidence="12" id="KW-1185">Reference proteome</keyword>
<dbReference type="PRINTS" id="PR01609">
    <property type="entry name" value="CD36FAMILY"/>
</dbReference>
<protein>
    <submittedName>
        <fullName evidence="11">Uncharacterized protein</fullName>
    </submittedName>
</protein>
<keyword evidence="9" id="KW-0325">Glycoprotein</keyword>
<dbReference type="PANTHER" id="PTHR11923:SF51">
    <property type="entry name" value="LYSOSOME MEMBRANE PROTEIN 2"/>
    <property type="match status" value="1"/>
</dbReference>
<evidence type="ECO:0000256" key="9">
    <source>
        <dbReference type="ARBA" id="ARBA00023180"/>
    </source>
</evidence>
<keyword evidence="5 10" id="KW-1133">Transmembrane helix</keyword>
<evidence type="ECO:0000313" key="11">
    <source>
        <dbReference type="EMBL" id="CAH3169035.1"/>
    </source>
</evidence>
<proteinExistence type="inferred from homology"/>
<feature type="transmembrane region" description="Helical" evidence="10">
    <location>
        <begin position="20"/>
        <end position="44"/>
    </location>
</feature>
<keyword evidence="8" id="KW-0675">Receptor</keyword>
<evidence type="ECO:0000256" key="3">
    <source>
        <dbReference type="ARBA" id="ARBA00022475"/>
    </source>
</evidence>
<reference evidence="11 12" key="1">
    <citation type="submission" date="2022-05" db="EMBL/GenBank/DDBJ databases">
        <authorList>
            <consortium name="Genoscope - CEA"/>
            <person name="William W."/>
        </authorList>
    </citation>
    <scope>NUCLEOTIDE SEQUENCE [LARGE SCALE GENOMIC DNA]</scope>
</reference>